<dbReference type="EC" id="2.7.7.48" evidence="1"/>
<evidence type="ECO:0000259" key="17">
    <source>
        <dbReference type="PROSITE" id="PS50507"/>
    </source>
</evidence>
<dbReference type="Gene3D" id="3.40.50.300">
    <property type="entry name" value="P-loop containing nucleotide triphosphate hydrolases"/>
    <property type="match status" value="2"/>
</dbReference>
<protein>
    <recommendedName>
        <fullName evidence="2">Replicase large subunit</fullName>
        <ecNumber evidence="1">2.7.7.48</ecNumber>
    </recommendedName>
</protein>
<dbReference type="PROSITE" id="PS50507">
    <property type="entry name" value="RDRP_SSRNA_POS"/>
    <property type="match status" value="1"/>
</dbReference>
<dbReference type="SUPFAM" id="SSF52540">
    <property type="entry name" value="P-loop containing nucleoside triphosphate hydrolases"/>
    <property type="match status" value="1"/>
</dbReference>
<dbReference type="GO" id="GO:0008174">
    <property type="term" value="F:mRNA methyltransferase activity"/>
    <property type="evidence" value="ECO:0007669"/>
    <property type="project" value="UniProtKB-UniRule"/>
</dbReference>
<dbReference type="Pfam" id="PF01660">
    <property type="entry name" value="Vmethyltransf"/>
    <property type="match status" value="1"/>
</dbReference>
<dbReference type="GO" id="GO:0003723">
    <property type="term" value="F:RNA binding"/>
    <property type="evidence" value="ECO:0007669"/>
    <property type="project" value="InterPro"/>
</dbReference>
<dbReference type="Proteomes" id="UP000202342">
    <property type="component" value="Segment"/>
</dbReference>
<evidence type="ECO:0000256" key="7">
    <source>
        <dbReference type="ARBA" id="ARBA00022679"/>
    </source>
</evidence>
<keyword evidence="6" id="KW-1090">Inhibition of host innate immune response by virus</keyword>
<evidence type="ECO:0000256" key="1">
    <source>
        <dbReference type="ARBA" id="ARBA00012494"/>
    </source>
</evidence>
<keyword evidence="3" id="KW-0941">Suppressor of RNA silencing</keyword>
<dbReference type="InterPro" id="IPR049329">
    <property type="entry name" value="ToMV_Hel_N"/>
</dbReference>
<feature type="domain" description="(+)RNA virus helicase C-terminal" evidence="18">
    <location>
        <begin position="800"/>
        <end position="1115"/>
    </location>
</feature>
<keyword evidence="7" id="KW-0808">Transferase</keyword>
<accession>Q0E5F1</accession>
<keyword evidence="13" id="KW-0693">Viral RNA replication</keyword>
<dbReference type="InterPro" id="IPR007094">
    <property type="entry name" value="RNA-dir_pol_PSvirus"/>
</dbReference>
<evidence type="ECO:0000313" key="21">
    <source>
        <dbReference type="Proteomes" id="UP000202342"/>
    </source>
</evidence>
<dbReference type="EMBL" id="AM398436">
    <property type="protein sequence ID" value="CAL39883.1"/>
    <property type="molecule type" value="Genomic_RNA"/>
</dbReference>
<evidence type="ECO:0000256" key="15">
    <source>
        <dbReference type="ARBA" id="ARBA00023280"/>
    </source>
</evidence>
<evidence type="ECO:0000256" key="6">
    <source>
        <dbReference type="ARBA" id="ARBA00022632"/>
    </source>
</evidence>
<keyword evidence="21" id="KW-1185">Reference proteome</keyword>
<keyword evidence="5" id="KW-0945">Host-virus interaction</keyword>
<keyword evidence="14" id="KW-1159">RNA suppression of termination</keyword>
<dbReference type="GO" id="GO:0016787">
    <property type="term" value="F:hydrolase activity"/>
    <property type="evidence" value="ECO:0007669"/>
    <property type="project" value="UniProtKB-KW"/>
</dbReference>
<evidence type="ECO:0000256" key="11">
    <source>
        <dbReference type="ARBA" id="ARBA00022806"/>
    </source>
</evidence>
<dbReference type="GO" id="GO:0052170">
    <property type="term" value="P:symbiont-mediated suppression of host innate immune response"/>
    <property type="evidence" value="ECO:0007669"/>
    <property type="project" value="UniProtKB-KW"/>
</dbReference>
<keyword evidence="10" id="KW-0378">Hydrolase</keyword>
<evidence type="ECO:0000256" key="3">
    <source>
        <dbReference type="ARBA" id="ARBA00022463"/>
    </source>
</evidence>
<keyword evidence="15" id="KW-0899">Viral immunoevasion</keyword>
<dbReference type="PROSITE" id="PS51743">
    <property type="entry name" value="ALPHAVIRUS_MT"/>
    <property type="match status" value="1"/>
</dbReference>
<dbReference type="InterPro" id="IPR002588">
    <property type="entry name" value="Alphavirus-like_MT_dom"/>
</dbReference>
<dbReference type="Pfam" id="PF00978">
    <property type="entry name" value="RdRP_2"/>
    <property type="match status" value="1"/>
</dbReference>
<dbReference type="Gene3D" id="3.30.450.420">
    <property type="match status" value="1"/>
</dbReference>
<dbReference type="GO" id="GO:0006396">
    <property type="term" value="P:RNA processing"/>
    <property type="evidence" value="ECO:0007669"/>
    <property type="project" value="InterPro"/>
</dbReference>
<keyword evidence="9" id="KW-0547">Nucleotide-binding</keyword>
<keyword evidence="4" id="KW-0696">RNA-directed RNA polymerase</keyword>
<dbReference type="GO" id="GO:0006351">
    <property type="term" value="P:DNA-templated transcription"/>
    <property type="evidence" value="ECO:0007669"/>
    <property type="project" value="InterPro"/>
</dbReference>
<dbReference type="CDD" id="cd23251">
    <property type="entry name" value="Virgaviridae_RdRp"/>
    <property type="match status" value="1"/>
</dbReference>
<evidence type="ECO:0000256" key="13">
    <source>
        <dbReference type="ARBA" id="ARBA00022953"/>
    </source>
</evidence>
<evidence type="ECO:0000256" key="10">
    <source>
        <dbReference type="ARBA" id="ARBA00022801"/>
    </source>
</evidence>
<dbReference type="PROSITE" id="PS51657">
    <property type="entry name" value="PSRV_HELICASE"/>
    <property type="match status" value="1"/>
</dbReference>
<dbReference type="GO" id="GO:0016556">
    <property type="term" value="P:mRNA modification"/>
    <property type="evidence" value="ECO:0007669"/>
    <property type="project" value="InterPro"/>
</dbReference>
<sequence>MAHTQTTMQNALLDNVRGNNTLVNDLARRRMYDIAVDEFQAKDRRPKINFSKAISEEQTLIATDNYPEFQITFYNTQNAVHSLAGGLRALELEYLMMQVPYGSTTFDIGGNFAAHLFKGRDYVHCCMPNLDCRDIMRHENQKDSVDMYLQRLKKSGKVIPHFQKPAFDRYCETPADVVCHDTFQSCSYDVSRNGAGRNYAIALHSIYDIPADDFGAALMRKNVHTCYAAFHFSEELLLENTHVSLEEIGAMFTREGDSLSFCFVNESTLNYSHSYSNLLRYVCKTYFPASSTVVYMKEFLVTRVNTWFCKFTQVDTCFLHRGVHLRGADREAFYAGMEDAWHYKKTLALINSERVMLNDAASINFWFPKMKDKVIIPLFDISIDTYKRSRKEVLIDKDFVYTVLNHIRTYQAKALTYANVLSFVESIRSRVIINGVTARAEWNVDKALLQSLSMTFFLQTKLAMLKDDLMISKFKVGAKTLSEHVWDEVRATLGNVFPSVKEGLIRRKLISVSANALEIKVPDLYTTFQDRFVSEYNSLVEMPTMNIVKQIEDAEQMYNAMSELSVLENSDKFDVTIFSEMCKNLEVDPYTAAKVIVAVLQNESGVTLTFSKPTEINVATALAASEVEGEEIVLSSKPAEYVSTRSMVAEGKLPMEGLIGDCSSSSMHLNPEIESLSQFHCASVDSLIKKQMASIVYTGPLKVQQMKNYMDSLSASLSASVSNLKKIIRDTVTVDSEPGKFGVWDVSKRSWIVKPASKGHAWGVVELHNGKLKLMLLEYSGAEMICEASWRRVAVSTDSMVYSDMKKLQTLRGCLKDGEPHVSSAKVTLVDGVPGCGKTKEILQRVDLETDLILVPGKQAAAMIRKRANAKGLIVATTENVKTVDSFLMNLGKKPLGRVENLFIDEGLMLHPGCVNFLVSLTMCDRAFVFGDTQQIPYINRVQNFPYPKHFATLEVDEVETRRVTMRCPADVTHFLNERYSGTVMCSSGVQKSVSSEILVGAGSVNPITKPLKGKILTFTQSDKFALTERGYEDVNTVHEVQGETYEDVSVVRLTPTPLALISRDSPHVLVCLSRHTKSFKYYTVVLDPLVSLVRDLEKVSHYLLDMYKVSAGQQQLQVGFEFIRSNLFVQAPKTGDVQDMQFYYDACLPGNSTILNNFDAVTMRLMDNKLNVKDCTIDMSKAVAMPKEKKQPLLPVIRTAAEMPRESGLLENLVAMIKRNFNAPDLSGIVDIENTASFVVDKFFDSYFLKEKQKRKDLFTMSRSVLESWLSKQESVTIGQLADFDFIDLPAVDQYRHMIKAQPKQKLDLSIQSEYPALQTIVYHSKKINAIFGPLFSELTRQMLEQIDASRFMFFTRKTPGQIEEFFSDLDSHVPMDILELDVSKYDKSQNEFHCAVEYEIWRRMGLDEYLAEVWKQGHRKTTLKDYTAGIKTCLWYQRKSGDVTTFIGNTVIIAACLASMLPMDKVIKGAFCGDDSLIYLPKGCELPDIQACANLMWNFEAKLYRKKYGYFCGRYVIHHDRGAIVYYDPLKLISKLGAKHIMDEQHLEEFRTSLCDVASSLNNCAYYLQLDDAIREVHKTAPGGSFVFKAIVKFLSDKVLFKQLFTSYDS</sequence>
<dbReference type="InterPro" id="IPR047310">
    <property type="entry name" value="Virgaviridae_RdRp"/>
</dbReference>
<proteinExistence type="predicted"/>
<evidence type="ECO:0000256" key="16">
    <source>
        <dbReference type="ARBA" id="ARBA00047984"/>
    </source>
</evidence>
<dbReference type="SUPFAM" id="SSF56672">
    <property type="entry name" value="DNA/RNA polymerases"/>
    <property type="match status" value="1"/>
</dbReference>
<comment type="catalytic activity">
    <reaction evidence="16">
        <text>ATP + H2O = ADP + phosphate + H(+)</text>
        <dbReference type="Rhea" id="RHEA:13065"/>
        <dbReference type="ChEBI" id="CHEBI:15377"/>
        <dbReference type="ChEBI" id="CHEBI:15378"/>
        <dbReference type="ChEBI" id="CHEBI:30616"/>
        <dbReference type="ChEBI" id="CHEBI:43474"/>
        <dbReference type="ChEBI" id="CHEBI:456216"/>
        <dbReference type="EC" id="3.6.4.13"/>
    </reaction>
</comment>
<dbReference type="InterPro" id="IPR027417">
    <property type="entry name" value="P-loop_NTPase"/>
</dbReference>
<dbReference type="GO" id="GO:0003724">
    <property type="term" value="F:RNA helicase activity"/>
    <property type="evidence" value="ECO:0007669"/>
    <property type="project" value="UniProtKB-EC"/>
</dbReference>
<evidence type="ECO:0000256" key="4">
    <source>
        <dbReference type="ARBA" id="ARBA00022484"/>
    </source>
</evidence>
<evidence type="ECO:0000256" key="2">
    <source>
        <dbReference type="ARBA" id="ARBA00013540"/>
    </source>
</evidence>
<dbReference type="Pfam" id="PF01443">
    <property type="entry name" value="Viral_helicase1"/>
    <property type="match status" value="1"/>
</dbReference>
<dbReference type="InterPro" id="IPR043502">
    <property type="entry name" value="DNA/RNA_pol_sf"/>
</dbReference>
<keyword evidence="8" id="KW-0548">Nucleotidyltransferase</keyword>
<dbReference type="Pfam" id="PF20896">
    <property type="entry name" value="ToMV_Hel_N"/>
    <property type="match status" value="1"/>
</dbReference>
<keyword evidence="11" id="KW-0347">Helicase</keyword>
<evidence type="ECO:0000259" key="19">
    <source>
        <dbReference type="PROSITE" id="PS51743"/>
    </source>
</evidence>
<evidence type="ECO:0000256" key="9">
    <source>
        <dbReference type="ARBA" id="ARBA00022741"/>
    </source>
</evidence>
<evidence type="ECO:0000259" key="18">
    <source>
        <dbReference type="PROSITE" id="PS51657"/>
    </source>
</evidence>
<dbReference type="GO" id="GO:0005524">
    <property type="term" value="F:ATP binding"/>
    <property type="evidence" value="ECO:0007669"/>
    <property type="project" value="UniProtKB-KW"/>
</dbReference>
<dbReference type="InterPro" id="IPR001788">
    <property type="entry name" value="RNA-dep_RNA_pol_alsuvir"/>
</dbReference>
<dbReference type="InterPro" id="IPR027351">
    <property type="entry name" value="(+)RNA_virus_helicase_core_dom"/>
</dbReference>
<feature type="domain" description="Alphavirus-like MT" evidence="19">
    <location>
        <begin position="72"/>
        <end position="282"/>
    </location>
</feature>
<evidence type="ECO:0000256" key="8">
    <source>
        <dbReference type="ARBA" id="ARBA00022695"/>
    </source>
</evidence>
<dbReference type="GO" id="GO:0003968">
    <property type="term" value="F:RNA-directed RNA polymerase activity"/>
    <property type="evidence" value="ECO:0007669"/>
    <property type="project" value="UniProtKB-KW"/>
</dbReference>
<feature type="domain" description="RdRp catalytic" evidence="17">
    <location>
        <begin position="1377"/>
        <end position="1490"/>
    </location>
</feature>
<evidence type="ECO:0000256" key="5">
    <source>
        <dbReference type="ARBA" id="ARBA00022581"/>
    </source>
</evidence>
<reference evidence="20 21" key="1">
    <citation type="journal article" date="2007" name="J. Phytopathol.">
        <title>A Subgroup 1 Tobamovirus Isolated from Brugmansia sp. and its Detection by RT-PCR.</title>
        <authorList>
            <person name="Ilmberger N."/>
            <person name="Willingmann P."/>
            <person name="Adam G."/>
            <person name="Heinze C."/>
        </authorList>
    </citation>
    <scope>NUCLEOTIDE SEQUENCE [LARGE SCALE GENOMIC DNA]</scope>
    <source>
        <strain evidence="20">2373</strain>
    </source>
</reference>
<evidence type="ECO:0000256" key="14">
    <source>
        <dbReference type="ARBA" id="ARBA00023151"/>
    </source>
</evidence>
<dbReference type="GO" id="GO:0039694">
    <property type="term" value="P:viral RNA genome replication"/>
    <property type="evidence" value="ECO:0007669"/>
    <property type="project" value="InterPro"/>
</dbReference>
<evidence type="ECO:0000256" key="12">
    <source>
        <dbReference type="ARBA" id="ARBA00022840"/>
    </source>
</evidence>
<name>Q0E5F1_9VIRU</name>
<evidence type="ECO:0000313" key="20">
    <source>
        <dbReference type="EMBL" id="CAL39883.1"/>
    </source>
</evidence>
<keyword evidence="12" id="KW-0067">ATP-binding</keyword>
<organism evidence="20 21">
    <name type="scientific">Brugmansia mild mottle virus</name>
    <dbReference type="NCBI Taxonomy" id="402399"/>
    <lineage>
        <taxon>Viruses</taxon>
        <taxon>Riboviria</taxon>
        <taxon>Orthornavirae</taxon>
        <taxon>Kitrinoviricota</taxon>
        <taxon>Alsuviricetes</taxon>
        <taxon>Martellivirales</taxon>
        <taxon>Virgaviridae</taxon>
        <taxon>Tobamovirus</taxon>
        <taxon>Tobamovirus brugmansiae</taxon>
    </lineage>
</organism>